<reference evidence="1" key="1">
    <citation type="submission" date="2014-11" db="EMBL/GenBank/DDBJ databases">
        <authorList>
            <person name="Amaro Gonzalez C."/>
        </authorList>
    </citation>
    <scope>NUCLEOTIDE SEQUENCE</scope>
</reference>
<accession>A0A0E9SHW4</accession>
<dbReference type="EMBL" id="GBXM01067613">
    <property type="protein sequence ID" value="JAH40964.1"/>
    <property type="molecule type" value="Transcribed_RNA"/>
</dbReference>
<sequence>MSSSDFNSVLNILVSLLV</sequence>
<evidence type="ECO:0000313" key="1">
    <source>
        <dbReference type="EMBL" id="JAH40964.1"/>
    </source>
</evidence>
<dbReference type="AlphaFoldDB" id="A0A0E9SHW4"/>
<proteinExistence type="predicted"/>
<reference evidence="1" key="2">
    <citation type="journal article" date="2015" name="Fish Shellfish Immunol.">
        <title>Early steps in the European eel (Anguilla anguilla)-Vibrio vulnificus interaction in the gills: Role of the RtxA13 toxin.</title>
        <authorList>
            <person name="Callol A."/>
            <person name="Pajuelo D."/>
            <person name="Ebbesson L."/>
            <person name="Teles M."/>
            <person name="MacKenzie S."/>
            <person name="Amaro C."/>
        </authorList>
    </citation>
    <scope>NUCLEOTIDE SEQUENCE</scope>
</reference>
<name>A0A0E9SHW4_ANGAN</name>
<organism evidence="1">
    <name type="scientific">Anguilla anguilla</name>
    <name type="common">European freshwater eel</name>
    <name type="synonym">Muraena anguilla</name>
    <dbReference type="NCBI Taxonomy" id="7936"/>
    <lineage>
        <taxon>Eukaryota</taxon>
        <taxon>Metazoa</taxon>
        <taxon>Chordata</taxon>
        <taxon>Craniata</taxon>
        <taxon>Vertebrata</taxon>
        <taxon>Euteleostomi</taxon>
        <taxon>Actinopterygii</taxon>
        <taxon>Neopterygii</taxon>
        <taxon>Teleostei</taxon>
        <taxon>Anguilliformes</taxon>
        <taxon>Anguillidae</taxon>
        <taxon>Anguilla</taxon>
    </lineage>
</organism>
<protein>
    <submittedName>
        <fullName evidence="1">Uncharacterized protein</fullName>
    </submittedName>
</protein>